<organism evidence="2 3">
    <name type="scientific">Desulfoferula mesophila</name>
    <dbReference type="NCBI Taxonomy" id="3058419"/>
    <lineage>
        <taxon>Bacteria</taxon>
        <taxon>Pseudomonadati</taxon>
        <taxon>Thermodesulfobacteriota</taxon>
        <taxon>Desulfarculia</taxon>
        <taxon>Desulfarculales</taxon>
        <taxon>Desulfarculaceae</taxon>
        <taxon>Desulfoferula</taxon>
    </lineage>
</organism>
<evidence type="ECO:0000313" key="2">
    <source>
        <dbReference type="EMBL" id="BEQ14322.1"/>
    </source>
</evidence>
<feature type="transmembrane region" description="Helical" evidence="1">
    <location>
        <begin position="135"/>
        <end position="158"/>
    </location>
</feature>
<dbReference type="EMBL" id="AP028679">
    <property type="protein sequence ID" value="BEQ14322.1"/>
    <property type="molecule type" value="Genomic_DNA"/>
</dbReference>
<dbReference type="Proteomes" id="UP001366166">
    <property type="component" value="Chromosome"/>
</dbReference>
<name>A0AAU9F219_9BACT</name>
<feature type="transmembrane region" description="Helical" evidence="1">
    <location>
        <begin position="17"/>
        <end position="35"/>
    </location>
</feature>
<keyword evidence="1" id="KW-1133">Transmembrane helix</keyword>
<protein>
    <submittedName>
        <fullName evidence="2">Uncharacterized protein</fullName>
    </submittedName>
</protein>
<keyword evidence="1" id="KW-0472">Membrane</keyword>
<evidence type="ECO:0000313" key="3">
    <source>
        <dbReference type="Proteomes" id="UP001366166"/>
    </source>
</evidence>
<dbReference type="KEGG" id="dmp:FAK_13880"/>
<dbReference type="RefSeq" id="WP_338606037.1">
    <property type="nucleotide sequence ID" value="NZ_AP028679.1"/>
</dbReference>
<keyword evidence="3" id="KW-1185">Reference proteome</keyword>
<feature type="transmembrane region" description="Helical" evidence="1">
    <location>
        <begin position="178"/>
        <end position="206"/>
    </location>
</feature>
<evidence type="ECO:0000256" key="1">
    <source>
        <dbReference type="SAM" id="Phobius"/>
    </source>
</evidence>
<feature type="transmembrane region" description="Helical" evidence="1">
    <location>
        <begin position="104"/>
        <end position="123"/>
    </location>
</feature>
<reference evidence="3" key="1">
    <citation type="journal article" date="2023" name="Arch. Microbiol.">
        <title>Desulfoferula mesophilus gen. nov. sp. nov., a mesophilic sulfate-reducing bacterium isolated from a brackish lake sediment.</title>
        <authorList>
            <person name="Watanabe T."/>
            <person name="Yabe T."/>
            <person name="Tsuji J.M."/>
            <person name="Fukui M."/>
        </authorList>
    </citation>
    <scope>NUCLEOTIDE SEQUENCE [LARGE SCALE GENOMIC DNA]</scope>
    <source>
        <strain evidence="3">12FAK</strain>
    </source>
</reference>
<gene>
    <name evidence="2" type="ORF">FAK_13880</name>
</gene>
<accession>A0AAU9F219</accession>
<proteinExistence type="predicted"/>
<feature type="transmembrane region" description="Helical" evidence="1">
    <location>
        <begin position="56"/>
        <end position="84"/>
    </location>
</feature>
<dbReference type="AlphaFoldDB" id="A0AAU9F219"/>
<keyword evidence="1" id="KW-0812">Transmembrane</keyword>
<sequence length="225" mass="24599">MNLEPGRSAFFGAGPAWLFYGAGALSLALLFWGLARRSGREPVGWDPRRWLLLGPLWPVAPVRAVLLALAWWPLWLMALGSALWQAHLWLFPFLRGPLYPGFSWAMDWLGAVFTIACGALFLLRFIVWFKGPAPVSLWALLLGSLTGFSGFVAEAARLSATRPDWAWSSSVGMRLAELWIGGATDTALLVTWWAHAGLGLLALALLPWVRVAWPGPCAPEPPVAS</sequence>